<sequence length="99" mass="11062">MRRNPELGGLGRVVVLLPGARRPRRHESFPPHADTACFVASFRLREVPLDLHRRISGGSLSPRHPHLIDMATRPSGCMMPPSASLQVRGPYPRPARNRL</sequence>
<organism evidence="1 2">
    <name type="scientific">Streptomyces afghaniensis 772</name>
    <dbReference type="NCBI Taxonomy" id="1283301"/>
    <lineage>
        <taxon>Bacteria</taxon>
        <taxon>Bacillati</taxon>
        <taxon>Actinomycetota</taxon>
        <taxon>Actinomycetes</taxon>
        <taxon>Kitasatosporales</taxon>
        <taxon>Streptomycetaceae</taxon>
        <taxon>Streptomyces</taxon>
    </lineage>
</organism>
<protein>
    <submittedName>
        <fullName evidence="1">Uncharacterized protein</fullName>
    </submittedName>
</protein>
<dbReference type="HOGENOM" id="CLU_2318772_0_0_11"/>
<proteinExistence type="predicted"/>
<dbReference type="PATRIC" id="fig|1283301.3.peg.2736"/>
<dbReference type="AlphaFoldDB" id="S4MWF1"/>
<dbReference type="EMBL" id="AOPY01001387">
    <property type="protein sequence ID" value="EPJ40175.1"/>
    <property type="molecule type" value="Genomic_DNA"/>
</dbReference>
<evidence type="ECO:0000313" key="2">
    <source>
        <dbReference type="Proteomes" id="UP000015001"/>
    </source>
</evidence>
<name>S4MWF1_9ACTN</name>
<evidence type="ECO:0000313" key="1">
    <source>
        <dbReference type="EMBL" id="EPJ40175.1"/>
    </source>
</evidence>
<gene>
    <name evidence="1" type="ORF">STAFG_2762</name>
</gene>
<dbReference type="Proteomes" id="UP000015001">
    <property type="component" value="Unassembled WGS sequence"/>
</dbReference>
<comment type="caution">
    <text evidence="1">The sequence shown here is derived from an EMBL/GenBank/DDBJ whole genome shotgun (WGS) entry which is preliminary data.</text>
</comment>
<reference evidence="1 2" key="1">
    <citation type="submission" date="2013-02" db="EMBL/GenBank/DDBJ databases">
        <title>Draft Genome Sequence of Streptomyces afghaniensis, Which Produces Compounds of the Julimycin B-Complex.</title>
        <authorList>
            <person name="Gruening B.A."/>
            <person name="Praeg A."/>
            <person name="Erxleben A."/>
            <person name="Guenther S."/>
            <person name="Fiedler H.-P."/>
            <person name="Goodfellow M."/>
            <person name="Mueller M."/>
        </authorList>
    </citation>
    <scope>NUCLEOTIDE SEQUENCE [LARGE SCALE GENOMIC DNA]</scope>
    <source>
        <strain evidence="1 2">772</strain>
    </source>
</reference>
<keyword evidence="2" id="KW-1185">Reference proteome</keyword>
<accession>S4MWF1</accession>